<reference evidence="1" key="1">
    <citation type="journal article" date="2021" name="Open Biol.">
        <title>Shared evolutionary footprints suggest mitochondrial oxidative damage underlies multiple complex I losses in fungi.</title>
        <authorList>
            <person name="Schikora-Tamarit M.A."/>
            <person name="Marcet-Houben M."/>
            <person name="Nosek J."/>
            <person name="Gabaldon T."/>
        </authorList>
    </citation>
    <scope>NUCLEOTIDE SEQUENCE</scope>
    <source>
        <strain evidence="1">CBS6341</strain>
    </source>
</reference>
<reference evidence="1" key="2">
    <citation type="submission" date="2021-01" db="EMBL/GenBank/DDBJ databases">
        <authorList>
            <person name="Schikora-Tamarit M.A."/>
        </authorList>
    </citation>
    <scope>NUCLEOTIDE SEQUENCE</scope>
    <source>
        <strain evidence="1">CBS6341</strain>
    </source>
</reference>
<dbReference type="EMBL" id="JAEUBF010001380">
    <property type="protein sequence ID" value="KAH3667750.1"/>
    <property type="molecule type" value="Genomic_DNA"/>
</dbReference>
<evidence type="ECO:0000313" key="2">
    <source>
        <dbReference type="Proteomes" id="UP000769528"/>
    </source>
</evidence>
<dbReference type="AlphaFoldDB" id="A0A9P8PA14"/>
<accession>A0A9P8PA14</accession>
<organism evidence="1 2">
    <name type="scientific">Wickerhamomyces mucosus</name>
    <dbReference type="NCBI Taxonomy" id="1378264"/>
    <lineage>
        <taxon>Eukaryota</taxon>
        <taxon>Fungi</taxon>
        <taxon>Dikarya</taxon>
        <taxon>Ascomycota</taxon>
        <taxon>Saccharomycotina</taxon>
        <taxon>Saccharomycetes</taxon>
        <taxon>Phaffomycetales</taxon>
        <taxon>Wickerhamomycetaceae</taxon>
        <taxon>Wickerhamomyces</taxon>
    </lineage>
</organism>
<sequence>MLTGEKKMSLSPEENKAWETDLGIFDDFISAIGFFSAFCVIVENCGGDTVEVTDVSITGSSLALMGDNFLISSTSFNRLSICSSVSSTSGLIVLCSSCSLSLTSELDVRSTTSSSSISVEGSKTSAEPVWTIDSVSVCNG</sequence>
<keyword evidence="2" id="KW-1185">Reference proteome</keyword>
<protein>
    <submittedName>
        <fullName evidence="1">Uncharacterized protein</fullName>
    </submittedName>
</protein>
<proteinExistence type="predicted"/>
<name>A0A9P8PA14_9ASCO</name>
<dbReference type="Proteomes" id="UP000769528">
    <property type="component" value="Unassembled WGS sequence"/>
</dbReference>
<comment type="caution">
    <text evidence="1">The sequence shown here is derived from an EMBL/GenBank/DDBJ whole genome shotgun (WGS) entry which is preliminary data.</text>
</comment>
<evidence type="ECO:0000313" key="1">
    <source>
        <dbReference type="EMBL" id="KAH3667750.1"/>
    </source>
</evidence>
<gene>
    <name evidence="1" type="ORF">WICMUC_005282</name>
</gene>